<gene>
    <name evidence="12" type="primary">dapE_17</name>
    <name evidence="12" type="ORF">GALL_399020</name>
</gene>
<dbReference type="EMBL" id="MLJW01001408">
    <property type="protein sequence ID" value="OIQ78390.1"/>
    <property type="molecule type" value="Genomic_DNA"/>
</dbReference>
<dbReference type="FunFam" id="3.30.70.360:FF:000011">
    <property type="entry name" value="Succinyl-diaminopimelate desuccinylase"/>
    <property type="match status" value="1"/>
</dbReference>
<comment type="cofactor">
    <cofactor evidence="1">
        <name>Zn(2+)</name>
        <dbReference type="ChEBI" id="CHEBI:29105"/>
    </cofactor>
</comment>
<dbReference type="GO" id="GO:0009089">
    <property type="term" value="P:lysine biosynthetic process via diaminopimelate"/>
    <property type="evidence" value="ECO:0007669"/>
    <property type="project" value="InterPro"/>
</dbReference>
<evidence type="ECO:0000256" key="4">
    <source>
        <dbReference type="ARBA" id="ARBA00022723"/>
    </source>
</evidence>
<dbReference type="Pfam" id="PF01546">
    <property type="entry name" value="Peptidase_M20"/>
    <property type="match status" value="1"/>
</dbReference>
<keyword evidence="6" id="KW-0862">Zinc</keyword>
<evidence type="ECO:0000256" key="6">
    <source>
        <dbReference type="ARBA" id="ARBA00022833"/>
    </source>
</evidence>
<dbReference type="InterPro" id="IPR010174">
    <property type="entry name" value="Succinyl-DAP_deSuclase_DapE"/>
</dbReference>
<accession>A0A1J5Q3Y8</accession>
<keyword evidence="7" id="KW-0220">Diaminopimelate biosynthesis</keyword>
<comment type="caution">
    <text evidence="12">The sequence shown here is derived from an EMBL/GenBank/DDBJ whole genome shotgun (WGS) entry which is preliminary data.</text>
</comment>
<name>A0A1J5Q3Y8_9ZZZZ</name>
<dbReference type="InterPro" id="IPR036264">
    <property type="entry name" value="Bact_exopeptidase_dim_dom"/>
</dbReference>
<dbReference type="GO" id="GO:0006526">
    <property type="term" value="P:L-arginine biosynthetic process"/>
    <property type="evidence" value="ECO:0007669"/>
    <property type="project" value="TreeGrafter"/>
</dbReference>
<dbReference type="EC" id="3.5.1.18" evidence="12"/>
<proteinExistence type="predicted"/>
<keyword evidence="3" id="KW-0028">Amino-acid biosynthesis</keyword>
<protein>
    <submittedName>
        <fullName evidence="12">Succinyl-diaminopimelate desuccinylase</fullName>
        <ecNumber evidence="12">3.5.1.18</ecNumber>
    </submittedName>
</protein>
<keyword evidence="5 12" id="KW-0378">Hydrolase</keyword>
<evidence type="ECO:0000256" key="10">
    <source>
        <dbReference type="ARBA" id="ARBA00029440"/>
    </source>
</evidence>
<dbReference type="GO" id="GO:0008777">
    <property type="term" value="F:acetylornithine deacetylase activity"/>
    <property type="evidence" value="ECO:0007669"/>
    <property type="project" value="TreeGrafter"/>
</dbReference>
<dbReference type="PANTHER" id="PTHR43808">
    <property type="entry name" value="ACETYLORNITHINE DEACETYLASE"/>
    <property type="match status" value="1"/>
</dbReference>
<dbReference type="GO" id="GO:0019877">
    <property type="term" value="P:diaminopimelate biosynthetic process"/>
    <property type="evidence" value="ECO:0007669"/>
    <property type="project" value="UniProtKB-KW"/>
</dbReference>
<evidence type="ECO:0000313" key="12">
    <source>
        <dbReference type="EMBL" id="OIQ78390.1"/>
    </source>
</evidence>
<comment type="pathway">
    <text evidence="10">Amino-acid biosynthesis.</text>
</comment>
<dbReference type="InterPro" id="IPR002933">
    <property type="entry name" value="Peptidase_M20"/>
</dbReference>
<dbReference type="Pfam" id="PF07687">
    <property type="entry name" value="M20_dimer"/>
    <property type="match status" value="1"/>
</dbReference>
<dbReference type="SUPFAM" id="SSF55031">
    <property type="entry name" value="Bacterial exopeptidase dimerisation domain"/>
    <property type="match status" value="1"/>
</dbReference>
<evidence type="ECO:0000256" key="9">
    <source>
        <dbReference type="ARBA" id="ARBA00023285"/>
    </source>
</evidence>
<evidence type="ECO:0000256" key="1">
    <source>
        <dbReference type="ARBA" id="ARBA00001947"/>
    </source>
</evidence>
<keyword evidence="8" id="KW-0457">Lysine biosynthesis</keyword>
<keyword evidence="9" id="KW-0170">Cobalt</keyword>
<comment type="subunit">
    <text evidence="2">Homodimer.</text>
</comment>
<dbReference type="PANTHER" id="PTHR43808:SF31">
    <property type="entry name" value="N-ACETYL-L-CITRULLINE DEACETYLASE"/>
    <property type="match status" value="1"/>
</dbReference>
<dbReference type="InterPro" id="IPR011650">
    <property type="entry name" value="Peptidase_M20_dimer"/>
</dbReference>
<dbReference type="InterPro" id="IPR050072">
    <property type="entry name" value="Peptidase_M20A"/>
</dbReference>
<sequence>MLDLFSDPVALCATLIDVESVSGDEARLADLIEAALRAQASHLSIVRIGNSLVARTNGTNPERVILAGHIDTVPVADNLPSHFEDDRLFGVGASDMKSGVALQLHLAAGIPHPNREITFIFYECEEIEAERNGLTRIARERPDLLAGDFAVLLEPTNGVVEGGCQGTMRIEVRTRGVRAHSARAWLGENAIHGAGEVLELLANHEARRVLIDGLEYREGLQAVAISGGVAGNVIPDECVVTINYRFAPDRSGADAERFLRKFFDGFPVRIVDSAPGALPGLSRPAAEEFIAAIGGVPAPKYGWTDVARFTQMNIPAVNFGPGNPSLAHTVDESVETELIERGAQQLRKWLTR</sequence>
<dbReference type="Gene3D" id="3.30.70.360">
    <property type="match status" value="1"/>
</dbReference>
<dbReference type="SUPFAM" id="SSF53187">
    <property type="entry name" value="Zn-dependent exopeptidases"/>
    <property type="match status" value="1"/>
</dbReference>
<evidence type="ECO:0000256" key="3">
    <source>
        <dbReference type="ARBA" id="ARBA00022605"/>
    </source>
</evidence>
<evidence type="ECO:0000256" key="2">
    <source>
        <dbReference type="ARBA" id="ARBA00011738"/>
    </source>
</evidence>
<keyword evidence="4" id="KW-0479">Metal-binding</keyword>
<evidence type="ECO:0000256" key="7">
    <source>
        <dbReference type="ARBA" id="ARBA00022915"/>
    </source>
</evidence>
<dbReference type="Gene3D" id="3.40.630.10">
    <property type="entry name" value="Zn peptidases"/>
    <property type="match status" value="1"/>
</dbReference>
<organism evidence="12">
    <name type="scientific">mine drainage metagenome</name>
    <dbReference type="NCBI Taxonomy" id="410659"/>
    <lineage>
        <taxon>unclassified sequences</taxon>
        <taxon>metagenomes</taxon>
        <taxon>ecological metagenomes</taxon>
    </lineage>
</organism>
<feature type="domain" description="Peptidase M20 dimerisation" evidence="11">
    <location>
        <begin position="166"/>
        <end position="260"/>
    </location>
</feature>
<evidence type="ECO:0000256" key="5">
    <source>
        <dbReference type="ARBA" id="ARBA00022801"/>
    </source>
</evidence>
<evidence type="ECO:0000256" key="8">
    <source>
        <dbReference type="ARBA" id="ARBA00023154"/>
    </source>
</evidence>
<evidence type="ECO:0000259" key="11">
    <source>
        <dbReference type="Pfam" id="PF07687"/>
    </source>
</evidence>
<dbReference type="GO" id="GO:0046872">
    <property type="term" value="F:metal ion binding"/>
    <property type="evidence" value="ECO:0007669"/>
    <property type="project" value="UniProtKB-KW"/>
</dbReference>
<dbReference type="NCBIfam" id="TIGR01900">
    <property type="entry name" value="dapE-gram_pos"/>
    <property type="match status" value="1"/>
</dbReference>
<dbReference type="AlphaFoldDB" id="A0A1J5Q3Y8"/>
<dbReference type="GO" id="GO:0009014">
    <property type="term" value="F:succinyl-diaminopimelate desuccinylase activity"/>
    <property type="evidence" value="ECO:0007669"/>
    <property type="project" value="UniProtKB-EC"/>
</dbReference>
<reference evidence="12" key="1">
    <citation type="submission" date="2016-10" db="EMBL/GenBank/DDBJ databases">
        <title>Sequence of Gallionella enrichment culture.</title>
        <authorList>
            <person name="Poehlein A."/>
            <person name="Muehling M."/>
            <person name="Daniel R."/>
        </authorList>
    </citation>
    <scope>NUCLEOTIDE SEQUENCE</scope>
</reference>